<dbReference type="InterPro" id="IPR001313">
    <property type="entry name" value="Pumilio_RNA-bd_rpt"/>
</dbReference>
<dbReference type="GO" id="GO:0010608">
    <property type="term" value="P:post-transcriptional regulation of gene expression"/>
    <property type="evidence" value="ECO:0000318"/>
    <property type="project" value="GO_Central"/>
</dbReference>
<evidence type="ECO:0000259" key="6">
    <source>
        <dbReference type="PROSITE" id="PS50303"/>
    </source>
</evidence>
<dbReference type="RefSeq" id="XP_016507469.1">
    <property type="nucleotide sequence ID" value="XM_016651983.1"/>
</dbReference>
<evidence type="ECO:0000313" key="7">
    <source>
        <dbReference type="Proteomes" id="UP000790787"/>
    </source>
</evidence>
<dbReference type="AlphaFoldDB" id="A0A1S4D2H1"/>
<dbReference type="CDD" id="cd07920">
    <property type="entry name" value="Pumilio"/>
    <property type="match status" value="1"/>
</dbReference>
<accession>A0A1S4D2H1</accession>
<dbReference type="FunFam" id="1.25.10.10:FF:000237">
    <property type="entry name" value="Pumilio homolog 9"/>
    <property type="match status" value="1"/>
</dbReference>
<sequence length="661" mass="74686">MYRGEEKGKMKGAEEMLRMMMMKESVSYLHQNHQYDHQTMIGFSQSGSSSSFSGTGFGLYGDNSVDSWNVFDHQNINQGEGGVDDITNTTSGWSNMLFQEQNFDKHVDIGDLSKRFNYGMSINGTGNFGNDFFDFQKSGELLGGQKDYLYDSMGSFCSTNKHPVNPLYNDLCFQKEQIDYTNLCNMNRPSSNVSLGCSEQCGFNDVGVDRSLLSSLHGINSECDCSILKQQRAKSIPITNIVNVNHPLSPLPNSRGHESEDSFIIQGECLKYASEHRGLKGHKKKSRNEIKMERLQEKKPARNSLMQHNGESCQVGLRDTEFQVRGFSKNGLASRDDASLTRSEQNYVYLAAKDQLGCRYLQRIFDEGTSDDVQIIFNGIIHNIFELMKDPFGNYLVQKLLTVCTDEQRMQFVLAVTDNPGELVKTSRTTHGTRVVQKLIETMKTRLEISLVIRALQPGILNLMMDVNGNHVVQRCLHCLSKDHNKLIFDVASKHCIDIATHRYGCCVLNKCITYSTGKQREKLLVGICSNGLKLAQDPFGNYVVQFIIELKIASAAAMLLSQFDGHYVYLSRQKFGSHVVEKFLKCVEESRSRIINELVSEPHFDQLLQDPFANYVIQSALGVTKGSVRALLLQAVRPHMLLLRTSPYCKKIFSRRLLKK</sequence>
<dbReference type="PANTHER" id="PTHR12537:SF13">
    <property type="entry name" value="PUMILIO HOMOLOGY DOMAIN FAMILY MEMBER 4"/>
    <property type="match status" value="1"/>
</dbReference>
<dbReference type="GO" id="GO:0006417">
    <property type="term" value="P:regulation of translation"/>
    <property type="evidence" value="ECO:0007669"/>
    <property type="project" value="UniProtKB-KW"/>
</dbReference>
<dbReference type="SMART" id="SM00025">
    <property type="entry name" value="Pumilio"/>
    <property type="match status" value="8"/>
</dbReference>
<dbReference type="InterPro" id="IPR016024">
    <property type="entry name" value="ARM-type_fold"/>
</dbReference>
<feature type="repeat" description="Pumilio" evidence="5">
    <location>
        <begin position="379"/>
        <end position="415"/>
    </location>
</feature>
<dbReference type="Gene3D" id="1.25.10.10">
    <property type="entry name" value="Leucine-rich Repeat Variant"/>
    <property type="match status" value="1"/>
</dbReference>
<feature type="repeat" description="Pumilio" evidence="5">
    <location>
        <begin position="339"/>
        <end position="378"/>
    </location>
</feature>
<dbReference type="OrthoDB" id="668540at2759"/>
<dbReference type="Pfam" id="PF22493">
    <property type="entry name" value="PUF_NOP9"/>
    <property type="match status" value="1"/>
</dbReference>
<dbReference type="InterPro" id="IPR011989">
    <property type="entry name" value="ARM-like"/>
</dbReference>
<feature type="repeat" description="Pumilio" evidence="5">
    <location>
        <begin position="455"/>
        <end position="490"/>
    </location>
</feature>
<dbReference type="KEGG" id="nta:107825154"/>
<dbReference type="PaxDb" id="4097-A0A1S4D2H1"/>
<name>A0A1S4D2H1_TOBAC</name>
<dbReference type="OMA" id="IIHHIFE"/>
<dbReference type="STRING" id="4097.A0A1S4D2H1"/>
<dbReference type="Pfam" id="PF00806">
    <property type="entry name" value="PUF"/>
    <property type="match status" value="6"/>
</dbReference>
<dbReference type="SMR" id="A0A1S4D2H1"/>
<keyword evidence="3" id="KW-0694">RNA-binding</keyword>
<protein>
    <submittedName>
        <fullName evidence="8">Pumilio homolog 8, chloroplastic</fullName>
    </submittedName>
</protein>
<dbReference type="InterPro" id="IPR033712">
    <property type="entry name" value="Pumilio_RNA-bd"/>
</dbReference>
<keyword evidence="7" id="KW-1185">Reference proteome</keyword>
<dbReference type="RefSeq" id="XP_016507469.1">
    <property type="nucleotide sequence ID" value="XM_016651983.2"/>
</dbReference>
<dbReference type="InterPro" id="IPR033133">
    <property type="entry name" value="PUM-HD"/>
</dbReference>
<dbReference type="GO" id="GO:0005737">
    <property type="term" value="C:cytoplasm"/>
    <property type="evidence" value="ECO:0000318"/>
    <property type="project" value="GO_Central"/>
</dbReference>
<keyword evidence="1" id="KW-0677">Repeat</keyword>
<reference evidence="8" key="2">
    <citation type="submission" date="2025-08" db="UniProtKB">
        <authorList>
            <consortium name="RefSeq"/>
        </authorList>
    </citation>
    <scope>IDENTIFICATION</scope>
    <source>
        <tissue evidence="8">Leaf</tissue>
    </source>
</reference>
<feature type="repeat" description="Pumilio" evidence="5">
    <location>
        <begin position="563"/>
        <end position="601"/>
    </location>
</feature>
<proteinExistence type="predicted"/>
<dbReference type="GeneID" id="107825154"/>
<evidence type="ECO:0000256" key="5">
    <source>
        <dbReference type="PROSITE-ProRule" id="PRU00317"/>
    </source>
</evidence>
<evidence type="ECO:0000256" key="2">
    <source>
        <dbReference type="ARBA" id="ARBA00022845"/>
    </source>
</evidence>
<organism evidence="7 8">
    <name type="scientific">Nicotiana tabacum</name>
    <name type="common">Common tobacco</name>
    <dbReference type="NCBI Taxonomy" id="4097"/>
    <lineage>
        <taxon>Eukaryota</taxon>
        <taxon>Viridiplantae</taxon>
        <taxon>Streptophyta</taxon>
        <taxon>Embryophyta</taxon>
        <taxon>Tracheophyta</taxon>
        <taxon>Spermatophyta</taxon>
        <taxon>Magnoliopsida</taxon>
        <taxon>eudicotyledons</taxon>
        <taxon>Gunneridae</taxon>
        <taxon>Pentapetalae</taxon>
        <taxon>asterids</taxon>
        <taxon>lamiids</taxon>
        <taxon>Solanales</taxon>
        <taxon>Solanaceae</taxon>
        <taxon>Nicotianoideae</taxon>
        <taxon>Nicotianeae</taxon>
        <taxon>Nicotiana</taxon>
    </lineage>
</organism>
<gene>
    <name evidence="8" type="primary">LOC107825154</name>
</gene>
<evidence type="ECO:0000256" key="3">
    <source>
        <dbReference type="ARBA" id="ARBA00022884"/>
    </source>
</evidence>
<dbReference type="PROSITE" id="PS50303">
    <property type="entry name" value="PUM_HD"/>
    <property type="match status" value="1"/>
</dbReference>
<dbReference type="PROSITE" id="PS50302">
    <property type="entry name" value="PUM"/>
    <property type="match status" value="5"/>
</dbReference>
<reference evidence="7" key="1">
    <citation type="journal article" date="2014" name="Nat. Commun.">
        <title>The tobacco genome sequence and its comparison with those of tomato and potato.</title>
        <authorList>
            <person name="Sierro N."/>
            <person name="Battey J.N."/>
            <person name="Ouadi S."/>
            <person name="Bakaher N."/>
            <person name="Bovet L."/>
            <person name="Willig A."/>
            <person name="Goepfert S."/>
            <person name="Peitsch M.C."/>
            <person name="Ivanov N.V."/>
        </authorList>
    </citation>
    <scope>NUCLEOTIDE SEQUENCE [LARGE SCALE GENOMIC DNA]</scope>
</reference>
<dbReference type="Proteomes" id="UP000790787">
    <property type="component" value="Chromosome 12"/>
</dbReference>
<evidence type="ECO:0000256" key="4">
    <source>
        <dbReference type="ARBA" id="ARBA00058490"/>
    </source>
</evidence>
<dbReference type="SUPFAM" id="SSF48371">
    <property type="entry name" value="ARM repeat"/>
    <property type="match status" value="1"/>
</dbReference>
<feature type="domain" description="PUM-HD" evidence="6">
    <location>
        <begin position="319"/>
        <end position="661"/>
    </location>
</feature>
<evidence type="ECO:0000313" key="8">
    <source>
        <dbReference type="RefSeq" id="XP_016507469.1"/>
    </source>
</evidence>
<evidence type="ECO:0000256" key="1">
    <source>
        <dbReference type="ARBA" id="ARBA00022737"/>
    </source>
</evidence>
<keyword evidence="2" id="KW-0810">Translation regulation</keyword>
<dbReference type="PANTHER" id="PTHR12537">
    <property type="entry name" value="RNA BINDING PROTEIN PUMILIO-RELATED"/>
    <property type="match status" value="1"/>
</dbReference>
<feature type="repeat" description="Pumilio" evidence="5">
    <location>
        <begin position="523"/>
        <end position="562"/>
    </location>
</feature>
<comment type="function">
    <text evidence="4">Sequence-specific RNA-binding protein that regulates translation and mRNA stability by binding the 3'-UTR of target mRNAs.</text>
</comment>
<dbReference type="GO" id="GO:0003729">
    <property type="term" value="F:mRNA binding"/>
    <property type="evidence" value="ECO:0000318"/>
    <property type="project" value="GO_Central"/>
</dbReference>